<evidence type="ECO:0000256" key="2">
    <source>
        <dbReference type="ARBA" id="ARBA00022490"/>
    </source>
</evidence>
<dbReference type="AlphaFoldDB" id="A0A8T2MUN3"/>
<sequence>MFEEHDQIRQAATECMCNLVVCKEVQERYLEDGNDKLKLLVLLCSEDDDKLQRAAAGALAMLTAAEKKLCTKITLVTAQWLEILQRLCLHDNMQIQHRGLVIVYNMLKADNELAKKLIESEILEILTVIGKQENHPKRQEVIDVARTCLSVALDLGLIKPFS</sequence>
<dbReference type="InterPro" id="IPR011989">
    <property type="entry name" value="ARM-like"/>
</dbReference>
<evidence type="ECO:0000313" key="4">
    <source>
        <dbReference type="Proteomes" id="UP000824540"/>
    </source>
</evidence>
<evidence type="ECO:0000256" key="1">
    <source>
        <dbReference type="ARBA" id="ARBA00004496"/>
    </source>
</evidence>
<keyword evidence="4" id="KW-1185">Reference proteome</keyword>
<comment type="caution">
    <text evidence="3">The sequence shown here is derived from an EMBL/GenBank/DDBJ whole genome shotgun (WGS) entry which is preliminary data.</text>
</comment>
<dbReference type="EMBL" id="JAFBMS010001464">
    <property type="protein sequence ID" value="KAG9329112.1"/>
    <property type="molecule type" value="Genomic_DNA"/>
</dbReference>
<keyword evidence="2" id="KW-0963">Cytoplasm</keyword>
<name>A0A8T2MUN3_9TELE</name>
<dbReference type="Proteomes" id="UP000824540">
    <property type="component" value="Unassembled WGS sequence"/>
</dbReference>
<dbReference type="Gene3D" id="1.25.10.10">
    <property type="entry name" value="Leucine-rich Repeat Variant"/>
    <property type="match status" value="1"/>
</dbReference>
<protein>
    <submittedName>
        <fullName evidence="3">Uncharacterized protein</fullName>
    </submittedName>
</protein>
<organism evidence="3 4">
    <name type="scientific">Albula glossodonta</name>
    <name type="common">roundjaw bonefish</name>
    <dbReference type="NCBI Taxonomy" id="121402"/>
    <lineage>
        <taxon>Eukaryota</taxon>
        <taxon>Metazoa</taxon>
        <taxon>Chordata</taxon>
        <taxon>Craniata</taxon>
        <taxon>Vertebrata</taxon>
        <taxon>Euteleostomi</taxon>
        <taxon>Actinopterygii</taxon>
        <taxon>Neopterygii</taxon>
        <taxon>Teleostei</taxon>
        <taxon>Albuliformes</taxon>
        <taxon>Albulidae</taxon>
        <taxon>Albula</taxon>
    </lineage>
</organism>
<accession>A0A8T2MUN3</accession>
<dbReference type="PANTHER" id="PTHR45994">
    <property type="entry name" value="FI21225P1"/>
    <property type="match status" value="1"/>
</dbReference>
<comment type="subcellular location">
    <subcellularLocation>
        <location evidence="1">Cytoplasm</location>
    </subcellularLocation>
</comment>
<dbReference type="PANTHER" id="PTHR45994:SF2">
    <property type="entry name" value="PROTEIN UNC-45 HOMOLOG B"/>
    <property type="match status" value="1"/>
</dbReference>
<dbReference type="GO" id="GO:0051879">
    <property type="term" value="F:Hsp90 protein binding"/>
    <property type="evidence" value="ECO:0007669"/>
    <property type="project" value="TreeGrafter"/>
</dbReference>
<dbReference type="InterPro" id="IPR016024">
    <property type="entry name" value="ARM-type_fold"/>
</dbReference>
<evidence type="ECO:0000313" key="3">
    <source>
        <dbReference type="EMBL" id="KAG9329112.1"/>
    </source>
</evidence>
<dbReference type="GO" id="GO:0005737">
    <property type="term" value="C:cytoplasm"/>
    <property type="evidence" value="ECO:0007669"/>
    <property type="project" value="UniProtKB-SubCell"/>
</dbReference>
<dbReference type="OrthoDB" id="199930at2759"/>
<dbReference type="SUPFAM" id="SSF48371">
    <property type="entry name" value="ARM repeat"/>
    <property type="match status" value="1"/>
</dbReference>
<gene>
    <name evidence="3" type="ORF">JZ751_007616</name>
</gene>
<reference evidence="3" key="1">
    <citation type="thesis" date="2021" institute="BYU ScholarsArchive" country="Provo, UT, USA">
        <title>Applications of and Algorithms for Genome Assembly and Genomic Analyses with an Emphasis on Marine Teleosts.</title>
        <authorList>
            <person name="Pickett B.D."/>
        </authorList>
    </citation>
    <scope>NUCLEOTIDE SEQUENCE</scope>
    <source>
        <strain evidence="3">HI-2016</strain>
    </source>
</reference>
<proteinExistence type="predicted"/>